<evidence type="ECO:0000256" key="6">
    <source>
        <dbReference type="ARBA" id="ARBA00023136"/>
    </source>
</evidence>
<evidence type="ECO:0000313" key="9">
    <source>
        <dbReference type="EMBL" id="KAL3817033.1"/>
    </source>
</evidence>
<evidence type="ECO:0000313" key="10">
    <source>
        <dbReference type="Proteomes" id="UP001530377"/>
    </source>
</evidence>
<keyword evidence="5 8" id="KW-1133">Transmembrane helix</keyword>
<feature type="transmembrane region" description="Helical" evidence="8">
    <location>
        <begin position="123"/>
        <end position="145"/>
    </location>
</feature>
<feature type="transmembrane region" description="Helical" evidence="8">
    <location>
        <begin position="498"/>
        <end position="518"/>
    </location>
</feature>
<feature type="transmembrane region" description="Helical" evidence="8">
    <location>
        <begin position="530"/>
        <end position="549"/>
    </location>
</feature>
<feature type="compositionally biased region" description="Low complexity" evidence="7">
    <location>
        <begin position="11"/>
        <end position="22"/>
    </location>
</feature>
<evidence type="ECO:0000256" key="4">
    <source>
        <dbReference type="ARBA" id="ARBA00022692"/>
    </source>
</evidence>
<dbReference type="GO" id="GO:0012505">
    <property type="term" value="C:endomembrane system"/>
    <property type="evidence" value="ECO:0007669"/>
    <property type="project" value="UniProtKB-SubCell"/>
</dbReference>
<dbReference type="InterPro" id="IPR036259">
    <property type="entry name" value="MFS_trans_sf"/>
</dbReference>
<dbReference type="PANTHER" id="PTHR23519:SF1">
    <property type="entry name" value="AUTOPHAGY-RELATED PROTEIN 22"/>
    <property type="match status" value="1"/>
</dbReference>
<dbReference type="PANTHER" id="PTHR23519">
    <property type="entry name" value="AUTOPHAGY-RELATED PROTEIN 22"/>
    <property type="match status" value="1"/>
</dbReference>
<dbReference type="Pfam" id="PF11700">
    <property type="entry name" value="ATG22"/>
    <property type="match status" value="1"/>
</dbReference>
<reference evidence="9 10" key="1">
    <citation type="submission" date="2024-10" db="EMBL/GenBank/DDBJ databases">
        <title>Updated reference genomes for cyclostephanoid diatoms.</title>
        <authorList>
            <person name="Roberts W.R."/>
            <person name="Alverson A.J."/>
        </authorList>
    </citation>
    <scope>NUCLEOTIDE SEQUENCE [LARGE SCALE GENOMIC DNA]</scope>
    <source>
        <strain evidence="9 10">AJA228-03</strain>
    </source>
</reference>
<feature type="transmembrane region" description="Helical" evidence="8">
    <location>
        <begin position="436"/>
        <end position="453"/>
    </location>
</feature>
<evidence type="ECO:0000256" key="2">
    <source>
        <dbReference type="ARBA" id="ARBA00006978"/>
    </source>
</evidence>
<proteinExistence type="inferred from homology"/>
<accession>A0ABD3RXX4</accession>
<evidence type="ECO:0000256" key="3">
    <source>
        <dbReference type="ARBA" id="ARBA00022448"/>
    </source>
</evidence>
<dbReference type="Gene3D" id="1.20.1250.20">
    <property type="entry name" value="MFS general substrate transporter like domains"/>
    <property type="match status" value="1"/>
</dbReference>
<evidence type="ECO:0000256" key="5">
    <source>
        <dbReference type="ARBA" id="ARBA00022989"/>
    </source>
</evidence>
<feature type="compositionally biased region" description="Basic and acidic residues" evidence="7">
    <location>
        <begin position="46"/>
        <end position="68"/>
    </location>
</feature>
<protein>
    <submittedName>
        <fullName evidence="9">Uncharacterized protein</fullName>
    </submittedName>
</protein>
<comment type="subcellular location">
    <subcellularLocation>
        <location evidence="1">Endomembrane system</location>
        <topology evidence="1">Multi-pass membrane protein</topology>
    </subcellularLocation>
</comment>
<feature type="transmembrane region" description="Helical" evidence="8">
    <location>
        <begin position="173"/>
        <end position="196"/>
    </location>
</feature>
<sequence>MNNEPMPHSRTTGATITGAKTAAGDEEKTNYSLNVETTTPTEGTCDDNRNGEDRWGDNRKSEEEKMDSFDIETVTATTTTQDQDSTVTVMSQEISTPLSPSRNCCCAMWHYGDNGNMLEARGYALLAMGRGVAVMGNVVVSVALVKLATEAAGCEMEADECDGKVYGLNPVSLISGIPVVSGVLGAFLMPVIGVILDFTPYRRFVGVLFSAVFTVIQAVQIAIGEKTWFAMAILQAIAGFCFTIIILTTIAYLPEICEQVGQLKHAQYTSRFTGKQFSMQGSFLVLVSVLSFVLGIADDSVQTARLCQALNFGILCIFFGLGWQRMPSRKATRELPEGMHGFRTIAYGIRQNIRTASSIHREYKKGLRWYLLATMFAQAGVAALTSTSVVYLSAEVGLNATDTLLFFLVVLIGTIPGAKLASLISKLVNPNTSWELSMVSLFTAVVIGAFTLGDAPSKYLSLVWGFFMGILLGWFYPTENLFFSCILPKGQEAEIAGFRVYCSTILAWIPPLIFSTLVENEIDPKWGMTFMGSFILIAAALLKFAAGTWEEILHESGRSNLSVRADLSERESPGELPL</sequence>
<feature type="transmembrane region" description="Helical" evidence="8">
    <location>
        <begin position="303"/>
        <end position="323"/>
    </location>
</feature>
<dbReference type="InterPro" id="IPR024671">
    <property type="entry name" value="Atg22-like"/>
</dbReference>
<comment type="similarity">
    <text evidence="2">Belongs to the ATG22 family.</text>
</comment>
<keyword evidence="4 8" id="KW-0812">Transmembrane</keyword>
<feature type="region of interest" description="Disordered" evidence="7">
    <location>
        <begin position="1"/>
        <end position="70"/>
    </location>
</feature>
<feature type="transmembrane region" description="Helical" evidence="8">
    <location>
        <begin position="369"/>
        <end position="392"/>
    </location>
</feature>
<dbReference type="EMBL" id="JALLPB020000121">
    <property type="protein sequence ID" value="KAL3817033.1"/>
    <property type="molecule type" value="Genomic_DNA"/>
</dbReference>
<evidence type="ECO:0000256" key="1">
    <source>
        <dbReference type="ARBA" id="ARBA00004127"/>
    </source>
</evidence>
<evidence type="ECO:0000256" key="7">
    <source>
        <dbReference type="SAM" id="MobiDB-lite"/>
    </source>
</evidence>
<feature type="transmembrane region" description="Helical" evidence="8">
    <location>
        <begin position="229"/>
        <end position="256"/>
    </location>
</feature>
<organism evidence="9 10">
    <name type="scientific">Cyclostephanos tholiformis</name>
    <dbReference type="NCBI Taxonomy" id="382380"/>
    <lineage>
        <taxon>Eukaryota</taxon>
        <taxon>Sar</taxon>
        <taxon>Stramenopiles</taxon>
        <taxon>Ochrophyta</taxon>
        <taxon>Bacillariophyta</taxon>
        <taxon>Coscinodiscophyceae</taxon>
        <taxon>Thalassiosirophycidae</taxon>
        <taxon>Stephanodiscales</taxon>
        <taxon>Stephanodiscaceae</taxon>
        <taxon>Cyclostephanos</taxon>
    </lineage>
</organism>
<gene>
    <name evidence="9" type="ORF">ACHAXA_002945</name>
</gene>
<dbReference type="InterPro" id="IPR050495">
    <property type="entry name" value="ATG22/LtaA_families"/>
</dbReference>
<dbReference type="AlphaFoldDB" id="A0ABD3RXX4"/>
<keyword evidence="3" id="KW-0813">Transport</keyword>
<keyword evidence="10" id="KW-1185">Reference proteome</keyword>
<dbReference type="SUPFAM" id="SSF103473">
    <property type="entry name" value="MFS general substrate transporter"/>
    <property type="match status" value="1"/>
</dbReference>
<dbReference type="Proteomes" id="UP001530377">
    <property type="component" value="Unassembled WGS sequence"/>
</dbReference>
<evidence type="ECO:0000256" key="8">
    <source>
        <dbReference type="SAM" id="Phobius"/>
    </source>
</evidence>
<dbReference type="CDD" id="cd06174">
    <property type="entry name" value="MFS"/>
    <property type="match status" value="1"/>
</dbReference>
<feature type="transmembrane region" description="Helical" evidence="8">
    <location>
        <begin position="277"/>
        <end position="297"/>
    </location>
</feature>
<feature type="transmembrane region" description="Helical" evidence="8">
    <location>
        <begin position="459"/>
        <end position="477"/>
    </location>
</feature>
<keyword evidence="6 8" id="KW-0472">Membrane</keyword>
<comment type="caution">
    <text evidence="9">The sequence shown here is derived from an EMBL/GenBank/DDBJ whole genome shotgun (WGS) entry which is preliminary data.</text>
</comment>
<feature type="transmembrane region" description="Helical" evidence="8">
    <location>
        <begin position="404"/>
        <end position="424"/>
    </location>
</feature>
<feature type="transmembrane region" description="Helical" evidence="8">
    <location>
        <begin position="203"/>
        <end position="223"/>
    </location>
</feature>
<name>A0ABD3RXX4_9STRA</name>
<feature type="compositionally biased region" description="Polar residues" evidence="7">
    <location>
        <begin position="30"/>
        <end position="42"/>
    </location>
</feature>